<dbReference type="InterPro" id="IPR005467">
    <property type="entry name" value="His_kinase_dom"/>
</dbReference>
<dbReference type="Pfam" id="PF00512">
    <property type="entry name" value="HisKA"/>
    <property type="match status" value="1"/>
</dbReference>
<keyword evidence="5" id="KW-0597">Phosphoprotein</keyword>
<dbReference type="Gene3D" id="3.30.565.10">
    <property type="entry name" value="Histidine kinase-like ATPase, C-terminal domain"/>
    <property type="match status" value="1"/>
</dbReference>
<dbReference type="EMBL" id="CP025746">
    <property type="protein sequence ID" value="QAA31799.1"/>
    <property type="molecule type" value="Genomic_DNA"/>
</dbReference>
<accession>A0A410DRV1</accession>
<keyword evidence="4" id="KW-1003">Cell membrane</keyword>
<proteinExistence type="predicted"/>
<evidence type="ECO:0000256" key="9">
    <source>
        <dbReference type="ARBA" id="ARBA00022777"/>
    </source>
</evidence>
<evidence type="ECO:0000256" key="3">
    <source>
        <dbReference type="ARBA" id="ARBA00012438"/>
    </source>
</evidence>
<dbReference type="InterPro" id="IPR032834">
    <property type="entry name" value="NatK-like_C"/>
</dbReference>
<evidence type="ECO:0000256" key="11">
    <source>
        <dbReference type="ARBA" id="ARBA00022989"/>
    </source>
</evidence>
<evidence type="ECO:0000256" key="2">
    <source>
        <dbReference type="ARBA" id="ARBA00004651"/>
    </source>
</evidence>
<keyword evidence="9 17" id="KW-0418">Kinase</keyword>
<keyword evidence="6" id="KW-0808">Transferase</keyword>
<keyword evidence="8" id="KW-0547">Nucleotide-binding</keyword>
<feature type="transmembrane region" description="Helical" evidence="14">
    <location>
        <begin position="12"/>
        <end position="32"/>
    </location>
</feature>
<dbReference type="InterPro" id="IPR050398">
    <property type="entry name" value="HssS/ArlS-like"/>
</dbReference>
<dbReference type="CDD" id="cd06225">
    <property type="entry name" value="HAMP"/>
    <property type="match status" value="1"/>
</dbReference>
<keyword evidence="13 14" id="KW-0472">Membrane</keyword>
<dbReference type="SUPFAM" id="SSF55874">
    <property type="entry name" value="ATPase domain of HSP90 chaperone/DNA topoisomerase II/histidine kinase"/>
    <property type="match status" value="1"/>
</dbReference>
<dbReference type="SUPFAM" id="SSF47384">
    <property type="entry name" value="Homodimeric domain of signal transducing histidine kinase"/>
    <property type="match status" value="1"/>
</dbReference>
<dbReference type="RefSeq" id="WP_128212595.1">
    <property type="nucleotide sequence ID" value="NZ_CP025746.1"/>
</dbReference>
<keyword evidence="7 14" id="KW-0812">Transmembrane</keyword>
<evidence type="ECO:0000256" key="12">
    <source>
        <dbReference type="ARBA" id="ARBA00023012"/>
    </source>
</evidence>
<dbReference type="PANTHER" id="PTHR45528:SF1">
    <property type="entry name" value="SENSOR HISTIDINE KINASE CPXA"/>
    <property type="match status" value="1"/>
</dbReference>
<keyword evidence="11 14" id="KW-1133">Transmembrane helix</keyword>
<evidence type="ECO:0000256" key="13">
    <source>
        <dbReference type="ARBA" id="ARBA00023136"/>
    </source>
</evidence>
<dbReference type="InterPro" id="IPR003660">
    <property type="entry name" value="HAMP_dom"/>
</dbReference>
<dbReference type="GO" id="GO:0005524">
    <property type="term" value="F:ATP binding"/>
    <property type="evidence" value="ECO:0007669"/>
    <property type="project" value="UniProtKB-KW"/>
</dbReference>
<dbReference type="KEGG" id="cmah:C1I91_09150"/>
<dbReference type="AlphaFoldDB" id="A0A410DRV1"/>
<feature type="domain" description="HAMP" evidence="16">
    <location>
        <begin position="172"/>
        <end position="224"/>
    </location>
</feature>
<evidence type="ECO:0000256" key="5">
    <source>
        <dbReference type="ARBA" id="ARBA00022553"/>
    </source>
</evidence>
<protein>
    <recommendedName>
        <fullName evidence="3">histidine kinase</fullName>
        <ecNumber evidence="3">2.7.13.3</ecNumber>
    </recommendedName>
</protein>
<comment type="subcellular location">
    <subcellularLocation>
        <location evidence="2">Cell membrane</location>
        <topology evidence="2">Multi-pass membrane protein</topology>
    </subcellularLocation>
</comment>
<evidence type="ECO:0000259" key="16">
    <source>
        <dbReference type="PROSITE" id="PS50885"/>
    </source>
</evidence>
<reference evidence="17 18" key="1">
    <citation type="submission" date="2018-01" db="EMBL/GenBank/DDBJ databases">
        <title>Genome Sequencing and Assembly of Anaerobacter polyendosporus strain CT4.</title>
        <authorList>
            <person name="Tachaapaikoon C."/>
            <person name="Sutheeworapong S."/>
            <person name="Jenjaroenpun P."/>
            <person name="Wongsurawat T."/>
            <person name="Nookeaw I."/>
            <person name="Cheawchanlertfa P."/>
            <person name="Kosugi A."/>
            <person name="Cheevadhanarak S."/>
            <person name="Ratanakhanokchai K."/>
        </authorList>
    </citation>
    <scope>NUCLEOTIDE SEQUENCE [LARGE SCALE GENOMIC DNA]</scope>
    <source>
        <strain evidence="17 18">CT4</strain>
    </source>
</reference>
<gene>
    <name evidence="17" type="ORF">C1I91_09150</name>
</gene>
<feature type="transmembrane region" description="Helical" evidence="14">
    <location>
        <begin position="147"/>
        <end position="170"/>
    </location>
</feature>
<dbReference type="GO" id="GO:0005886">
    <property type="term" value="C:plasma membrane"/>
    <property type="evidence" value="ECO:0007669"/>
    <property type="project" value="UniProtKB-SubCell"/>
</dbReference>
<evidence type="ECO:0000256" key="7">
    <source>
        <dbReference type="ARBA" id="ARBA00022692"/>
    </source>
</evidence>
<dbReference type="InterPro" id="IPR036097">
    <property type="entry name" value="HisK_dim/P_sf"/>
</dbReference>
<dbReference type="PROSITE" id="PS50109">
    <property type="entry name" value="HIS_KIN"/>
    <property type="match status" value="1"/>
</dbReference>
<evidence type="ECO:0000256" key="8">
    <source>
        <dbReference type="ARBA" id="ARBA00022741"/>
    </source>
</evidence>
<comment type="catalytic activity">
    <reaction evidence="1">
        <text>ATP + protein L-histidine = ADP + protein N-phospho-L-histidine.</text>
        <dbReference type="EC" id="2.7.13.3"/>
    </reaction>
</comment>
<feature type="domain" description="Histidine kinase" evidence="15">
    <location>
        <begin position="239"/>
        <end position="438"/>
    </location>
</feature>
<evidence type="ECO:0000256" key="4">
    <source>
        <dbReference type="ARBA" id="ARBA00022475"/>
    </source>
</evidence>
<evidence type="ECO:0000256" key="6">
    <source>
        <dbReference type="ARBA" id="ARBA00022679"/>
    </source>
</evidence>
<evidence type="ECO:0000313" key="18">
    <source>
        <dbReference type="Proteomes" id="UP000286268"/>
    </source>
</evidence>
<evidence type="ECO:0000256" key="1">
    <source>
        <dbReference type="ARBA" id="ARBA00000085"/>
    </source>
</evidence>
<dbReference type="Gene3D" id="1.10.287.130">
    <property type="match status" value="1"/>
</dbReference>
<dbReference type="PANTHER" id="PTHR45528">
    <property type="entry name" value="SENSOR HISTIDINE KINASE CPXA"/>
    <property type="match status" value="1"/>
</dbReference>
<keyword evidence="12" id="KW-0902">Two-component regulatory system</keyword>
<dbReference type="EC" id="2.7.13.3" evidence="3"/>
<dbReference type="GO" id="GO:0000155">
    <property type="term" value="F:phosphorelay sensor kinase activity"/>
    <property type="evidence" value="ECO:0007669"/>
    <property type="project" value="InterPro"/>
</dbReference>
<dbReference type="InterPro" id="IPR003661">
    <property type="entry name" value="HisK_dim/P_dom"/>
</dbReference>
<dbReference type="Gene3D" id="6.10.340.10">
    <property type="match status" value="1"/>
</dbReference>
<keyword evidence="18" id="KW-1185">Reference proteome</keyword>
<dbReference type="CDD" id="cd00082">
    <property type="entry name" value="HisKA"/>
    <property type="match status" value="1"/>
</dbReference>
<dbReference type="OrthoDB" id="9792991at2"/>
<evidence type="ECO:0000256" key="14">
    <source>
        <dbReference type="SAM" id="Phobius"/>
    </source>
</evidence>
<name>A0A410DRV1_9CLOT</name>
<dbReference type="InterPro" id="IPR036890">
    <property type="entry name" value="HATPase_C_sf"/>
</dbReference>
<keyword evidence="10" id="KW-0067">ATP-binding</keyword>
<dbReference type="Pfam" id="PF14501">
    <property type="entry name" value="HATPase_c_5"/>
    <property type="match status" value="1"/>
</dbReference>
<dbReference type="SMART" id="SM00388">
    <property type="entry name" value="HisKA"/>
    <property type="match status" value="1"/>
</dbReference>
<evidence type="ECO:0000313" key="17">
    <source>
        <dbReference type="EMBL" id="QAA31799.1"/>
    </source>
</evidence>
<sequence>MSRKFTVNRLEFKLVLSLMISFLIAVGVYFVLDTTGENVVDEHFNKISFFDNVRDKTMVDFRQYVMEKNLRISDFDAINRWVKSEKYVIVNIYKDNKLIYDSSKFESNIGYEENFRNQISEISALQNIEFADHTGKIYLECFFEYKYYFIISLVSILIAFLCFLAINLFFIRRKIKYIEKIDSEIKILEGGELAYEIVSKGNDELSSLAQSINEMRKSFIERLENEEKARVANSDLITAMSHDLRTPLTALVGYLDIVEYRKYKTDEELKKYIHNSREKAYQIKYLSDKLFEYFLVFNTNEEMLEKELFDGNELFEQLLDEQVFILENKKYKLELNCDRTPFLIKLNLISIRRVMDNLFSNLIKYSDREKSIKIKYSIENKVLLLEIENYITTDLEVVDSTGIGLKTCEKIIESHKGNMVIKNDKNIFNVSIRLPILSGSLD</sequence>
<dbReference type="Proteomes" id="UP000286268">
    <property type="component" value="Chromosome"/>
</dbReference>
<organism evidence="17 18">
    <name type="scientific">Clostridium manihotivorum</name>
    <dbReference type="NCBI Taxonomy" id="2320868"/>
    <lineage>
        <taxon>Bacteria</taxon>
        <taxon>Bacillati</taxon>
        <taxon>Bacillota</taxon>
        <taxon>Clostridia</taxon>
        <taxon>Eubacteriales</taxon>
        <taxon>Clostridiaceae</taxon>
        <taxon>Clostridium</taxon>
    </lineage>
</organism>
<dbReference type="PROSITE" id="PS50885">
    <property type="entry name" value="HAMP"/>
    <property type="match status" value="1"/>
</dbReference>
<evidence type="ECO:0000256" key="10">
    <source>
        <dbReference type="ARBA" id="ARBA00022840"/>
    </source>
</evidence>
<evidence type="ECO:0000259" key="15">
    <source>
        <dbReference type="PROSITE" id="PS50109"/>
    </source>
</evidence>